<accession>A0A1I8JSB1</accession>
<dbReference type="Proteomes" id="UP000095280">
    <property type="component" value="Unplaced"/>
</dbReference>
<evidence type="ECO:0000313" key="1">
    <source>
        <dbReference type="Proteomes" id="UP000095280"/>
    </source>
</evidence>
<reference evidence="2" key="1">
    <citation type="submission" date="2016-11" db="UniProtKB">
        <authorList>
            <consortium name="WormBaseParasite"/>
        </authorList>
    </citation>
    <scope>IDENTIFICATION</scope>
</reference>
<dbReference type="AlphaFoldDB" id="A0A1I8JSB1"/>
<protein>
    <submittedName>
        <fullName evidence="2">Transmembrane protein</fullName>
    </submittedName>
</protein>
<name>A0A1I8JSB1_9PLAT</name>
<organism evidence="1 2">
    <name type="scientific">Macrostomum lignano</name>
    <dbReference type="NCBI Taxonomy" id="282301"/>
    <lineage>
        <taxon>Eukaryota</taxon>
        <taxon>Metazoa</taxon>
        <taxon>Spiralia</taxon>
        <taxon>Lophotrochozoa</taxon>
        <taxon>Platyhelminthes</taxon>
        <taxon>Rhabditophora</taxon>
        <taxon>Macrostomorpha</taxon>
        <taxon>Macrostomida</taxon>
        <taxon>Macrostomidae</taxon>
        <taxon>Macrostomum</taxon>
    </lineage>
</organism>
<sequence>MSSASKFRFLHISRFDSSAASPESPSLTDPVSVAFFTAQPTAYLSENCMLRTASSLQAVALALLCLSSLLLTPSCSGFRLGRNDEAVEVAGDSLSAADAEAEIKAPWWPRRIPAEKSHHRWRPPAAASIKRAARHPFVAQAW</sequence>
<keyword evidence="1" id="KW-1185">Reference proteome</keyword>
<dbReference type="WBParaSite" id="snap_masked-unitig_43020-processed-gene-0.0-mRNA-1">
    <property type="protein sequence ID" value="snap_masked-unitig_43020-processed-gene-0.0-mRNA-1"/>
    <property type="gene ID" value="snap_masked-unitig_43020-processed-gene-0.0"/>
</dbReference>
<proteinExistence type="predicted"/>
<evidence type="ECO:0000313" key="2">
    <source>
        <dbReference type="WBParaSite" id="snap_masked-unitig_43020-processed-gene-0.0-mRNA-1"/>
    </source>
</evidence>